<dbReference type="AlphaFoldDB" id="A0A0P7BT41"/>
<accession>A0A0P7BT41</accession>
<evidence type="ECO:0000313" key="3">
    <source>
        <dbReference type="Proteomes" id="UP000050424"/>
    </source>
</evidence>
<name>A0A0P7BT41_9HYPO</name>
<dbReference type="Proteomes" id="UP000050424">
    <property type="component" value="Unassembled WGS sequence"/>
</dbReference>
<feature type="region of interest" description="Disordered" evidence="1">
    <location>
        <begin position="31"/>
        <end position="59"/>
    </location>
</feature>
<feature type="compositionally biased region" description="Polar residues" evidence="1">
    <location>
        <begin position="273"/>
        <end position="283"/>
    </location>
</feature>
<organism evidence="2 3">
    <name type="scientific">Neonectria ditissima</name>
    <dbReference type="NCBI Taxonomy" id="78410"/>
    <lineage>
        <taxon>Eukaryota</taxon>
        <taxon>Fungi</taxon>
        <taxon>Dikarya</taxon>
        <taxon>Ascomycota</taxon>
        <taxon>Pezizomycotina</taxon>
        <taxon>Sordariomycetes</taxon>
        <taxon>Hypocreomycetidae</taxon>
        <taxon>Hypocreales</taxon>
        <taxon>Nectriaceae</taxon>
        <taxon>Neonectria</taxon>
    </lineage>
</organism>
<dbReference type="STRING" id="78410.A0A0P7BT41"/>
<comment type="caution">
    <text evidence="2">The sequence shown here is derived from an EMBL/GenBank/DDBJ whole genome shotgun (WGS) entry which is preliminary data.</text>
</comment>
<gene>
    <name evidence="2" type="ORF">AK830_g2031</name>
</gene>
<evidence type="ECO:0000256" key="1">
    <source>
        <dbReference type="SAM" id="MobiDB-lite"/>
    </source>
</evidence>
<protein>
    <submittedName>
        <fullName evidence="2">Uncharacterized protein</fullName>
    </submittedName>
</protein>
<proteinExistence type="predicted"/>
<dbReference type="OrthoDB" id="1658288at2759"/>
<feature type="region of interest" description="Disordered" evidence="1">
    <location>
        <begin position="270"/>
        <end position="289"/>
    </location>
</feature>
<reference evidence="2 3" key="1">
    <citation type="submission" date="2015-09" db="EMBL/GenBank/DDBJ databases">
        <title>Draft genome of a European isolate of the apple canker pathogen Neonectria ditissima.</title>
        <authorList>
            <person name="Gomez-Cortecero A."/>
            <person name="Harrison R.J."/>
            <person name="Armitage A.D."/>
        </authorList>
    </citation>
    <scope>NUCLEOTIDE SEQUENCE [LARGE SCALE GENOMIC DNA]</scope>
    <source>
        <strain evidence="2 3">R09/05</strain>
    </source>
</reference>
<sequence>MTADLDISPLRNRGVSEQPIDFLRSMLRNRPEARATATTELQSHPWLSASQPAKGPEARAPVPEEIHFENSTSIYIPSPVLPRSESVDAPSNHSMRWPVGNSLDGGMASSATSPHSSEDIERESNIGIGGLKEIPGPTPEAPQPAFKQHGAQVSQEGESSNPDSGFVIRGSARCAQDDDTDNISIYSVDSVLPASKNGFIEEFSVQLASEIENLALETKLPGMMDELLPDLLKTFAWKLHGGSSNRSERDVSVFLHKHRRSVIDSVFSVPDSARSSKGSTTQNSDDDRTFRQFFGMPASELETGSRHLRVSPKWTAMYQTYPKAMVSLDWDLRQFIEDQEYIGAPEAIFDDIICLTGTSQQAQAMTVSEYMEQTWPAANESIRLLMKRYLSFPNADEWIVAKGQVDFLSDIGEQLGWLGSALRPSPVSEGVVTCSPHFSFFQVQQPSDDGNSSNILASCRINFPIKPVNSTSSSSIGFCWANLFRNPTLVTGYPTAHRTDPNTGVELSLGTMVQLAQSRQFVSLDGNIFLKGFCSLLVATAVTVNVVLWHFLFNSTGDRISYCDSRLDDLSNETCQGLTLRDIETRRHVVGWCCDVRECSGTPQAKIDIHPSNLPPPPKSMVIDKLYVEGGSNLIGGLSISIGKRDKPVYLQRAKSYSGLLDWISVQPVVFYDVEDHRAWLVDGASALLHLVRASIEQDKSRPAYRSKWRFDGTLEGNQSPNGYQSAVEVLGNFDNLNLPLYIDDEIMQDVQVLIDYQAQIAAQDGYWFRQSSKMLFKSLVGFDFWDVAKPSGPIQQRAHYLGTAGHGWIDYVRSVKATTIFDIVWSSRYQLFSQCACLQPPPEATTLHIDPVQLLLPKGQKIHLSVPKLCSEITLKDLGDNGAVVFGHTPYRIGPKQKEGKLPEQDQRLANTQINSNSTASPSVRSNSDVTDEGLSMLSISSVSAEPNAGNAESSGGTDNGPDAKRRKRSFFSVFRPHEIMLLLSIITTPPSAQLPVHLRAPADSPPVDRWSVIVPFNVSDDVYSTSTQATPQILHQHFPISIRTTLPSPFPASIVKMADRVRIRYSYAGIDEFEAVQGTLREIIQEDTGSENWIETRSLPPMGIPPPLSAEAVGKLKSLQGLVVEEINDE</sequence>
<dbReference type="EMBL" id="LKCW01000018">
    <property type="protein sequence ID" value="KPM44557.1"/>
    <property type="molecule type" value="Genomic_DNA"/>
</dbReference>
<feature type="region of interest" description="Disordered" evidence="1">
    <location>
        <begin position="102"/>
        <end position="168"/>
    </location>
</feature>
<evidence type="ECO:0000313" key="2">
    <source>
        <dbReference type="EMBL" id="KPM44557.1"/>
    </source>
</evidence>
<feature type="compositionally biased region" description="Polar residues" evidence="1">
    <location>
        <begin position="151"/>
        <end position="163"/>
    </location>
</feature>
<feature type="region of interest" description="Disordered" evidence="1">
    <location>
        <begin position="945"/>
        <end position="966"/>
    </location>
</feature>
<feature type="compositionally biased region" description="Polar residues" evidence="1">
    <location>
        <begin position="945"/>
        <end position="958"/>
    </location>
</feature>
<keyword evidence="3" id="KW-1185">Reference proteome</keyword>